<name>A0A7X6K873_9MICC</name>
<comment type="caution">
    <text evidence="2">The sequence shown here is derived from an EMBL/GenBank/DDBJ whole genome shotgun (WGS) entry which is preliminary data.</text>
</comment>
<dbReference type="AlphaFoldDB" id="A0A7X6K873"/>
<sequence length="214" mass="22753">SGTGPENGIPPAEMWVEYTRNATALVEQLRTLPRDDHATWAKAAREVSGAFAAWSHRLEPTPGPLAATAAELSRTAQLRAPREHSKPVALPSIAGTAMLFMAASSKNKTAAQSALMLQLVNTAFAIHEMHQQSGRTREAQRLRAVVTEQLKPFAATMPRPVTVGAPEQAAAPNAVELGLRGMAPIRPGSAVPTTPTPSKTRQHTGHDSGPVLDR</sequence>
<evidence type="ECO:0000256" key="1">
    <source>
        <dbReference type="SAM" id="MobiDB-lite"/>
    </source>
</evidence>
<keyword evidence="3" id="KW-1185">Reference proteome</keyword>
<gene>
    <name evidence="2" type="ORF">HGG74_20920</name>
</gene>
<feature type="region of interest" description="Disordered" evidence="1">
    <location>
        <begin position="183"/>
        <end position="214"/>
    </location>
</feature>
<evidence type="ECO:0000313" key="3">
    <source>
        <dbReference type="Proteomes" id="UP000544090"/>
    </source>
</evidence>
<dbReference type="EMBL" id="JAAZSQ010000077">
    <property type="protein sequence ID" value="NKX56931.1"/>
    <property type="molecule type" value="Genomic_DNA"/>
</dbReference>
<evidence type="ECO:0000313" key="2">
    <source>
        <dbReference type="EMBL" id="NKX56931.1"/>
    </source>
</evidence>
<feature type="non-terminal residue" evidence="2">
    <location>
        <position position="1"/>
    </location>
</feature>
<proteinExistence type="predicted"/>
<dbReference type="Proteomes" id="UP000544090">
    <property type="component" value="Unassembled WGS sequence"/>
</dbReference>
<protein>
    <submittedName>
        <fullName evidence="2">Relaxase</fullName>
    </submittedName>
</protein>
<organism evidence="2 3">
    <name type="scientific">Arthrobacter mobilis</name>
    <dbReference type="NCBI Taxonomy" id="2724944"/>
    <lineage>
        <taxon>Bacteria</taxon>
        <taxon>Bacillati</taxon>
        <taxon>Actinomycetota</taxon>
        <taxon>Actinomycetes</taxon>
        <taxon>Micrococcales</taxon>
        <taxon>Micrococcaceae</taxon>
        <taxon>Arthrobacter</taxon>
    </lineage>
</organism>
<reference evidence="2 3" key="1">
    <citation type="submission" date="2020-04" db="EMBL/GenBank/DDBJ databases">
        <title>Arthrobacter sp. nov.</title>
        <authorList>
            <person name="Liu S."/>
        </authorList>
    </citation>
    <scope>NUCLEOTIDE SEQUENCE [LARGE SCALE GENOMIC DNA]</scope>
    <source>
        <strain evidence="2 3">E918</strain>
    </source>
</reference>
<accession>A0A7X6K873</accession>